<dbReference type="Proteomes" id="UP000183945">
    <property type="component" value="Unassembled WGS sequence"/>
</dbReference>
<dbReference type="OrthoDB" id="972683at2"/>
<dbReference type="RefSeq" id="WP_072878010.1">
    <property type="nucleotide sequence ID" value="NZ_FQVT01000003.1"/>
</dbReference>
<dbReference type="EMBL" id="FQVT01000003">
    <property type="protein sequence ID" value="SHF89538.1"/>
    <property type="molecule type" value="Genomic_DNA"/>
</dbReference>
<organism evidence="2 3">
    <name type="scientific">Salegentibacter echinorum</name>
    <dbReference type="NCBI Taxonomy" id="1073325"/>
    <lineage>
        <taxon>Bacteria</taxon>
        <taxon>Pseudomonadati</taxon>
        <taxon>Bacteroidota</taxon>
        <taxon>Flavobacteriia</taxon>
        <taxon>Flavobacteriales</taxon>
        <taxon>Flavobacteriaceae</taxon>
        <taxon>Salegentibacter</taxon>
    </lineage>
</organism>
<gene>
    <name evidence="2" type="ORF">SAMN05444483_103142</name>
</gene>
<name>A0A1M5FDM9_SALEC</name>
<accession>A0A1M5FDM9</accession>
<keyword evidence="3" id="KW-1185">Reference proteome</keyword>
<evidence type="ECO:0000313" key="2">
    <source>
        <dbReference type="EMBL" id="SHF89538.1"/>
    </source>
</evidence>
<keyword evidence="1" id="KW-0732">Signal</keyword>
<dbReference type="AlphaFoldDB" id="A0A1M5FDM9"/>
<protein>
    <recommendedName>
        <fullName evidence="4">DUF1735 domain-containing protein</fullName>
    </recommendedName>
</protein>
<proteinExistence type="predicted"/>
<sequence>MKSFKLHSIGIAICALFCLSCSKEQANYIDTEEMKMGFIAMETVFGGSNKAGDFRQAIPQCSEETPTFARVVLTHDLGEVDAIVPILSDDNDFFTDYDDELAIPIPSGQNSTNVSLTDFMVYAGNPENNSQLPPIWVAPKEGSEYAVFVNNPLAINFKLGAGTKKYVPIEVLCFDDREVNQYGYQFFDVKPLSLIKFCLFGNYCAPDTGKHYVAGYQVNVWQGTDASGDLLYDELTSEVHFKENGEIYYAKPLCLWLPDRSGVDNYYFEISINNTAEYNTVDAGKVVLSGAITDAGIKMYYNEDNTMDYYHFRYGCESENAPPFVVPNQ</sequence>
<evidence type="ECO:0008006" key="4">
    <source>
        <dbReference type="Google" id="ProtNLM"/>
    </source>
</evidence>
<feature type="signal peptide" evidence="1">
    <location>
        <begin position="1"/>
        <end position="26"/>
    </location>
</feature>
<reference evidence="3" key="1">
    <citation type="submission" date="2016-11" db="EMBL/GenBank/DDBJ databases">
        <authorList>
            <person name="Varghese N."/>
            <person name="Submissions S."/>
        </authorList>
    </citation>
    <scope>NUCLEOTIDE SEQUENCE [LARGE SCALE GENOMIC DNA]</scope>
    <source>
        <strain evidence="3">DSM 24579</strain>
    </source>
</reference>
<feature type="chain" id="PRO_5009910101" description="DUF1735 domain-containing protein" evidence="1">
    <location>
        <begin position="27"/>
        <end position="329"/>
    </location>
</feature>
<dbReference type="STRING" id="1073325.SAMN05444483_103142"/>
<evidence type="ECO:0000313" key="3">
    <source>
        <dbReference type="Proteomes" id="UP000183945"/>
    </source>
</evidence>
<evidence type="ECO:0000256" key="1">
    <source>
        <dbReference type="SAM" id="SignalP"/>
    </source>
</evidence>